<dbReference type="Proteomes" id="UP000002139">
    <property type="component" value="Chromosome"/>
</dbReference>
<sequence>MQFVARSMPRAGRTTPSARVMLASCVRAVRVVSWCAVSALVGLPACGQPRAFERPVPPPAEAAPSIDARPTASAPAPAPTSLPPAELPPLVSVRGTYRLAVEIKPYRAAPAIALLDDGRALITGGHISDAHWNQVTSESALIVDEDLQSAHPATSMHQARAEHTATTLSDGRVLVAGGTRVERVTADPPALAGVEIFDPKTGTWTEAAPMHEARRRHEAILLRDGRVLVAGGRDRGNVARGAEVYDPRADRWSALTDLSRARFYSALVELRDGRAILIGGDVYGAGAIDNVDIFDPSRTAWKAVTPLPKPRSAHQAVLLRDGRVLVANGAHWLGDATRCDIYDPERDRWTTTDQPDVRTASFLVTLGDGRVLYTGGMKPAFQDASGTIHAAEALTNGFAYDPVKDAWSPFTPLPQALKYGTPIIRRDRSLAFLRPGSQTLVLE</sequence>
<dbReference type="InterPro" id="IPR037293">
    <property type="entry name" value="Gal_Oxidase_central_sf"/>
</dbReference>
<protein>
    <recommendedName>
        <fullName evidence="4">Galactose oxidase</fullName>
    </recommendedName>
</protein>
<dbReference type="SUPFAM" id="SSF50965">
    <property type="entry name" value="Galactose oxidase, central domain"/>
    <property type="match status" value="1"/>
</dbReference>
<dbReference type="Pfam" id="PF01344">
    <property type="entry name" value="Kelch_1"/>
    <property type="match status" value="2"/>
</dbReference>
<dbReference type="HOGENOM" id="CLU_004253_10_7_7"/>
<evidence type="ECO:0000313" key="3">
    <source>
        <dbReference type="Proteomes" id="UP000002139"/>
    </source>
</evidence>
<dbReference type="PANTHER" id="PTHR45632:SF17">
    <property type="entry name" value="KELCH-LIKE PROTEIN 31"/>
    <property type="match status" value="1"/>
</dbReference>
<dbReference type="STRING" id="448385.sce6370"/>
<name>A9GK61_SORC5</name>
<feature type="region of interest" description="Disordered" evidence="1">
    <location>
        <begin position="57"/>
        <end position="87"/>
    </location>
</feature>
<dbReference type="BioCyc" id="SCEL448385:SCE_RS49515-MONOMER"/>
<dbReference type="InterPro" id="IPR011043">
    <property type="entry name" value="Gal_Oxase/kelch_b-propeller"/>
</dbReference>
<dbReference type="InterPro" id="IPR015915">
    <property type="entry name" value="Kelch-typ_b-propeller"/>
</dbReference>
<accession>A9GK61</accession>
<dbReference type="Gene3D" id="2.130.10.80">
    <property type="entry name" value="Galactose oxidase/kelch, beta-propeller"/>
    <property type="match status" value="1"/>
</dbReference>
<gene>
    <name evidence="2" type="ordered locus">sce6370</name>
</gene>
<evidence type="ECO:0000313" key="2">
    <source>
        <dbReference type="EMBL" id="CAN96537.1"/>
    </source>
</evidence>
<keyword evidence="3" id="KW-1185">Reference proteome</keyword>
<dbReference type="KEGG" id="scl:sce6370"/>
<dbReference type="SMART" id="SM00612">
    <property type="entry name" value="Kelch"/>
    <property type="match status" value="4"/>
</dbReference>
<dbReference type="Gene3D" id="2.120.10.80">
    <property type="entry name" value="Kelch-type beta propeller"/>
    <property type="match status" value="1"/>
</dbReference>
<feature type="compositionally biased region" description="Pro residues" evidence="1">
    <location>
        <begin position="76"/>
        <end position="87"/>
    </location>
</feature>
<dbReference type="InterPro" id="IPR006652">
    <property type="entry name" value="Kelch_1"/>
</dbReference>
<dbReference type="eggNOG" id="COG3055">
    <property type="taxonomic scope" value="Bacteria"/>
</dbReference>
<organism evidence="2 3">
    <name type="scientific">Sorangium cellulosum (strain So ce56)</name>
    <name type="common">Polyangium cellulosum (strain So ce56)</name>
    <dbReference type="NCBI Taxonomy" id="448385"/>
    <lineage>
        <taxon>Bacteria</taxon>
        <taxon>Pseudomonadati</taxon>
        <taxon>Myxococcota</taxon>
        <taxon>Polyangia</taxon>
        <taxon>Polyangiales</taxon>
        <taxon>Polyangiaceae</taxon>
        <taxon>Sorangium</taxon>
    </lineage>
</organism>
<dbReference type="EMBL" id="AM746676">
    <property type="protein sequence ID" value="CAN96537.1"/>
    <property type="molecule type" value="Genomic_DNA"/>
</dbReference>
<evidence type="ECO:0000256" key="1">
    <source>
        <dbReference type="SAM" id="MobiDB-lite"/>
    </source>
</evidence>
<dbReference type="AlphaFoldDB" id="A9GK61"/>
<proteinExistence type="predicted"/>
<reference evidence="2 3" key="1">
    <citation type="journal article" date="2007" name="Nat. Biotechnol.">
        <title>Complete genome sequence of the myxobacterium Sorangium cellulosum.</title>
        <authorList>
            <person name="Schneiker S."/>
            <person name="Perlova O."/>
            <person name="Kaiser O."/>
            <person name="Gerth K."/>
            <person name="Alici A."/>
            <person name="Altmeyer M.O."/>
            <person name="Bartels D."/>
            <person name="Bekel T."/>
            <person name="Beyer S."/>
            <person name="Bode E."/>
            <person name="Bode H.B."/>
            <person name="Bolten C.J."/>
            <person name="Choudhuri J.V."/>
            <person name="Doss S."/>
            <person name="Elnakady Y.A."/>
            <person name="Frank B."/>
            <person name="Gaigalat L."/>
            <person name="Goesmann A."/>
            <person name="Groeger C."/>
            <person name="Gross F."/>
            <person name="Jelsbak L."/>
            <person name="Jelsbak L."/>
            <person name="Kalinowski J."/>
            <person name="Kegler C."/>
            <person name="Knauber T."/>
            <person name="Konietzny S."/>
            <person name="Kopp M."/>
            <person name="Krause L."/>
            <person name="Krug D."/>
            <person name="Linke B."/>
            <person name="Mahmud T."/>
            <person name="Martinez-Arias R."/>
            <person name="McHardy A.C."/>
            <person name="Merai M."/>
            <person name="Meyer F."/>
            <person name="Mormann S."/>
            <person name="Munoz-Dorado J."/>
            <person name="Perez J."/>
            <person name="Pradella S."/>
            <person name="Rachid S."/>
            <person name="Raddatz G."/>
            <person name="Rosenau F."/>
            <person name="Rueckert C."/>
            <person name="Sasse F."/>
            <person name="Scharfe M."/>
            <person name="Schuster S.C."/>
            <person name="Suen G."/>
            <person name="Treuner-Lange A."/>
            <person name="Velicer G.J."/>
            <person name="Vorholter F.-J."/>
            <person name="Weissman K.J."/>
            <person name="Welch R.D."/>
            <person name="Wenzel S.C."/>
            <person name="Whitworth D.E."/>
            <person name="Wilhelm S."/>
            <person name="Wittmann C."/>
            <person name="Bloecker H."/>
            <person name="Puehler A."/>
            <person name="Mueller R."/>
        </authorList>
    </citation>
    <scope>NUCLEOTIDE SEQUENCE [LARGE SCALE GENOMIC DNA]</scope>
    <source>
        <strain evidence="3">So ce56</strain>
    </source>
</reference>
<dbReference type="PANTHER" id="PTHR45632">
    <property type="entry name" value="LD33804P"/>
    <property type="match status" value="1"/>
</dbReference>
<evidence type="ECO:0008006" key="4">
    <source>
        <dbReference type="Google" id="ProtNLM"/>
    </source>
</evidence>